<dbReference type="InterPro" id="IPR036249">
    <property type="entry name" value="Thioredoxin-like_sf"/>
</dbReference>
<dbReference type="EMBL" id="JAXCLW010000009">
    <property type="protein sequence ID" value="MDY0885372.1"/>
    <property type="molecule type" value="Genomic_DNA"/>
</dbReference>
<dbReference type="Proteomes" id="UP001279642">
    <property type="component" value="Unassembled WGS sequence"/>
</dbReference>
<feature type="domain" description="Thioredoxin" evidence="2">
    <location>
        <begin position="27"/>
        <end position="172"/>
    </location>
</feature>
<gene>
    <name evidence="3" type="ORF">SMD27_21195</name>
</gene>
<dbReference type="SUPFAM" id="SSF52833">
    <property type="entry name" value="Thioredoxin-like"/>
    <property type="match status" value="1"/>
</dbReference>
<feature type="chain" id="PRO_5045844117" evidence="1">
    <location>
        <begin position="23"/>
        <end position="174"/>
    </location>
</feature>
<dbReference type="CDD" id="cd03012">
    <property type="entry name" value="TlpA_like_DipZ_like"/>
    <property type="match status" value="1"/>
</dbReference>
<sequence>MLKQILLPLSLCLAVSACKPEAAYSQTATPSTAPEFAGIDTWINSEPLTMAGLRGKVVLVEFWTYSCINCINVIPHVTAWHEQYKDQGLVVIGVHSPEYGFEKITENVKDAVARYGIPYPVAQDNSYATWKAYGNLYWPALYLIDRDGRIVYRHFGEGDYAETEARLQQLLGTS</sequence>
<dbReference type="PROSITE" id="PS51257">
    <property type="entry name" value="PROKAR_LIPOPROTEIN"/>
    <property type="match status" value="1"/>
</dbReference>
<feature type="signal peptide" evidence="1">
    <location>
        <begin position="1"/>
        <end position="22"/>
    </location>
</feature>
<evidence type="ECO:0000313" key="3">
    <source>
        <dbReference type="EMBL" id="MDY0885372.1"/>
    </source>
</evidence>
<dbReference type="PANTHER" id="PTHR42852">
    <property type="entry name" value="THIOL:DISULFIDE INTERCHANGE PROTEIN DSBE"/>
    <property type="match status" value="1"/>
</dbReference>
<name>A0ABU5EGJ4_9PROT</name>
<evidence type="ECO:0000313" key="4">
    <source>
        <dbReference type="Proteomes" id="UP001279642"/>
    </source>
</evidence>
<dbReference type="Gene3D" id="3.40.30.10">
    <property type="entry name" value="Glutaredoxin"/>
    <property type="match status" value="1"/>
</dbReference>
<evidence type="ECO:0000256" key="1">
    <source>
        <dbReference type="SAM" id="SignalP"/>
    </source>
</evidence>
<organism evidence="3 4">
    <name type="scientific">Dongia soli</name>
    <dbReference type="NCBI Taxonomy" id="600628"/>
    <lineage>
        <taxon>Bacteria</taxon>
        <taxon>Pseudomonadati</taxon>
        <taxon>Pseudomonadota</taxon>
        <taxon>Alphaproteobacteria</taxon>
        <taxon>Rhodospirillales</taxon>
        <taxon>Dongiaceae</taxon>
        <taxon>Dongia</taxon>
    </lineage>
</organism>
<dbReference type="RefSeq" id="WP_320510444.1">
    <property type="nucleotide sequence ID" value="NZ_JAXCLW010000009.1"/>
</dbReference>
<dbReference type="InterPro" id="IPR013740">
    <property type="entry name" value="Redoxin"/>
</dbReference>
<dbReference type="InterPro" id="IPR013766">
    <property type="entry name" value="Thioredoxin_domain"/>
</dbReference>
<dbReference type="PROSITE" id="PS51352">
    <property type="entry name" value="THIOREDOXIN_2"/>
    <property type="match status" value="1"/>
</dbReference>
<comment type="caution">
    <text evidence="3">The sequence shown here is derived from an EMBL/GenBank/DDBJ whole genome shotgun (WGS) entry which is preliminary data.</text>
</comment>
<reference evidence="3 4" key="1">
    <citation type="journal article" date="2016" name="Antonie Van Leeuwenhoek">
        <title>Dongia soli sp. nov., isolated from soil from Dokdo, Korea.</title>
        <authorList>
            <person name="Kim D.U."/>
            <person name="Lee H."/>
            <person name="Kim H."/>
            <person name="Kim S.G."/>
            <person name="Ka J.O."/>
        </authorList>
    </citation>
    <scope>NUCLEOTIDE SEQUENCE [LARGE SCALE GENOMIC DNA]</scope>
    <source>
        <strain evidence="3 4">D78</strain>
    </source>
</reference>
<dbReference type="Pfam" id="PF08534">
    <property type="entry name" value="Redoxin"/>
    <property type="match status" value="1"/>
</dbReference>
<evidence type="ECO:0000259" key="2">
    <source>
        <dbReference type="PROSITE" id="PS51352"/>
    </source>
</evidence>
<dbReference type="PANTHER" id="PTHR42852:SF13">
    <property type="entry name" value="PROTEIN DIPZ"/>
    <property type="match status" value="1"/>
</dbReference>
<accession>A0ABU5EGJ4</accession>
<dbReference type="InterPro" id="IPR050553">
    <property type="entry name" value="Thioredoxin_ResA/DsbE_sf"/>
</dbReference>
<protein>
    <submittedName>
        <fullName evidence="3">Thioredoxin family protein</fullName>
    </submittedName>
</protein>
<proteinExistence type="predicted"/>
<keyword evidence="1" id="KW-0732">Signal</keyword>
<keyword evidence="4" id="KW-1185">Reference proteome</keyword>